<feature type="domain" description="Cytochrome c" evidence="6">
    <location>
        <begin position="200"/>
        <end position="284"/>
    </location>
</feature>
<dbReference type="InterPro" id="IPR009056">
    <property type="entry name" value="Cyt_c-like_dom"/>
</dbReference>
<name>E8U815_DEIML</name>
<dbReference type="GO" id="GO:0020037">
    <property type="term" value="F:heme binding"/>
    <property type="evidence" value="ECO:0007669"/>
    <property type="project" value="InterPro"/>
</dbReference>
<feature type="compositionally biased region" description="Polar residues" evidence="5">
    <location>
        <begin position="146"/>
        <end position="174"/>
    </location>
</feature>
<reference evidence="7 8" key="1">
    <citation type="journal article" date="2011" name="Stand. Genomic Sci.">
        <title>Complete genome sequence of Deinococcus maricopensis type strain (LB-34).</title>
        <authorList>
            <person name="Pukall R."/>
            <person name="Zeytun A."/>
            <person name="Lucas S."/>
            <person name="Lapidus A."/>
            <person name="Hammon N."/>
            <person name="Deshpande S."/>
            <person name="Nolan M."/>
            <person name="Cheng J.F."/>
            <person name="Pitluck S."/>
            <person name="Liolios K."/>
            <person name="Pagani I."/>
            <person name="Mikhailova N."/>
            <person name="Ivanova N."/>
            <person name="Mavromatis K."/>
            <person name="Pati A."/>
            <person name="Tapia R."/>
            <person name="Han C."/>
            <person name="Goodwin L."/>
            <person name="Chen A."/>
            <person name="Palaniappan K."/>
            <person name="Land M."/>
            <person name="Hauser L."/>
            <person name="Chang Y.J."/>
            <person name="Jeffries C.D."/>
            <person name="Brambilla E.M."/>
            <person name="Rohde M."/>
            <person name="Goker M."/>
            <person name="Detter J.C."/>
            <person name="Woyke T."/>
            <person name="Bristow J."/>
            <person name="Eisen J.A."/>
            <person name="Markowitz V."/>
            <person name="Hugenholtz P."/>
            <person name="Kyrpides N.C."/>
            <person name="Klenk H.P."/>
        </authorList>
    </citation>
    <scope>NUCLEOTIDE SEQUENCE [LARGE SCALE GENOMIC DNA]</scope>
    <source>
        <strain evidence="8">DSM 21211 / LMG 22137 / NRRL B-23946 / LB-34</strain>
    </source>
</reference>
<gene>
    <name evidence="7" type="ordered locus">Deima_1555</name>
</gene>
<protein>
    <submittedName>
        <fullName evidence="7">Cytochrome c class I</fullName>
    </submittedName>
</protein>
<dbReference type="EMBL" id="CP002454">
    <property type="protein sequence ID" value="ADV67204.1"/>
    <property type="molecule type" value="Genomic_DNA"/>
</dbReference>
<dbReference type="InterPro" id="IPR036909">
    <property type="entry name" value="Cyt_c-like_dom_sf"/>
</dbReference>
<proteinExistence type="predicted"/>
<evidence type="ECO:0000313" key="7">
    <source>
        <dbReference type="EMBL" id="ADV67204.1"/>
    </source>
</evidence>
<dbReference type="HOGENOM" id="CLU_098576_0_0_0"/>
<feature type="region of interest" description="Disordered" evidence="5">
    <location>
        <begin position="33"/>
        <end position="202"/>
    </location>
</feature>
<evidence type="ECO:0000313" key="8">
    <source>
        <dbReference type="Proteomes" id="UP000008635"/>
    </source>
</evidence>
<evidence type="ECO:0000256" key="4">
    <source>
        <dbReference type="PROSITE-ProRule" id="PRU00433"/>
    </source>
</evidence>
<sequence precursor="true">MNGTKSTFWVSVTLLLALTVGGGVFGYRVATAEPPGAESSAEGDKAPNTANTGEGSQNQANGEMGQPEGNEQGAESGTGAQGGTALEGGTNPSQDASPEGQQAGNTGTDATGTPGSAAGSSGSDDGNNPDDQGTSSNGQSGTGASDSTTGQTENGANGATVQEAQESSTATAQPDASAPAGSGAPSASNTSEAEQVARTGNPEQGKAIFATCAGCHGSNGEGVVGPAINGNDGPKTWTLAQFTATLREGKTPERQLSTAMPRFSKEQIPDEAIPDLQAYIRTLD</sequence>
<accession>E8U815</accession>
<feature type="compositionally biased region" description="Polar residues" evidence="5">
    <location>
        <begin position="48"/>
        <end position="61"/>
    </location>
</feature>
<evidence type="ECO:0000259" key="6">
    <source>
        <dbReference type="PROSITE" id="PS51007"/>
    </source>
</evidence>
<reference evidence="8" key="2">
    <citation type="submission" date="2011-01" db="EMBL/GenBank/DDBJ databases">
        <title>The complete genome of Deinococcus maricopensis DSM 21211.</title>
        <authorList>
            <consortium name="US DOE Joint Genome Institute (JGI-PGF)"/>
            <person name="Lucas S."/>
            <person name="Copeland A."/>
            <person name="Lapidus A."/>
            <person name="Goodwin L."/>
            <person name="Pitluck S."/>
            <person name="Kyrpides N."/>
            <person name="Mavromatis K."/>
            <person name="Pagani I."/>
            <person name="Ivanova N."/>
            <person name="Ovchinnikova G."/>
            <person name="Zeytun A."/>
            <person name="Detter J.C."/>
            <person name="Han C."/>
            <person name="Land M."/>
            <person name="Hauser L."/>
            <person name="Markowitz V."/>
            <person name="Cheng J.-F."/>
            <person name="Hugenholtz P."/>
            <person name="Woyke T."/>
            <person name="Wu D."/>
            <person name="Pukall R."/>
            <person name="Gehrich-Schroeter G."/>
            <person name="Brambilla E."/>
            <person name="Klenk H.-P."/>
            <person name="Eisen J.A."/>
        </authorList>
    </citation>
    <scope>NUCLEOTIDE SEQUENCE [LARGE SCALE GENOMIC DNA]</scope>
    <source>
        <strain evidence="8">DSM 21211 / LMG 22137 / NRRL B-23946 / LB-34</strain>
    </source>
</reference>
<feature type="compositionally biased region" description="Polar residues" evidence="5">
    <location>
        <begin position="90"/>
        <end position="105"/>
    </location>
</feature>
<dbReference type="RefSeq" id="WP_013556709.1">
    <property type="nucleotide sequence ID" value="NC_014958.1"/>
</dbReference>
<keyword evidence="8" id="KW-1185">Reference proteome</keyword>
<keyword evidence="2 4" id="KW-0479">Metal-binding</keyword>
<feature type="region of interest" description="Disordered" evidence="5">
    <location>
        <begin position="247"/>
        <end position="269"/>
    </location>
</feature>
<evidence type="ECO:0000256" key="1">
    <source>
        <dbReference type="ARBA" id="ARBA00022617"/>
    </source>
</evidence>
<organism evidence="7 8">
    <name type="scientific">Deinococcus maricopensis (strain DSM 21211 / LMG 22137 / NRRL B-23946 / LB-34)</name>
    <dbReference type="NCBI Taxonomy" id="709986"/>
    <lineage>
        <taxon>Bacteria</taxon>
        <taxon>Thermotogati</taxon>
        <taxon>Deinococcota</taxon>
        <taxon>Deinococci</taxon>
        <taxon>Deinococcales</taxon>
        <taxon>Deinococcaceae</taxon>
        <taxon>Deinococcus</taxon>
    </lineage>
</organism>
<dbReference type="OrthoDB" id="69338at2"/>
<dbReference type="KEGG" id="dmr:Deima_1555"/>
<evidence type="ECO:0000256" key="3">
    <source>
        <dbReference type="ARBA" id="ARBA00023004"/>
    </source>
</evidence>
<dbReference type="Pfam" id="PF00034">
    <property type="entry name" value="Cytochrom_C"/>
    <property type="match status" value="1"/>
</dbReference>
<dbReference type="Gene3D" id="1.10.760.10">
    <property type="entry name" value="Cytochrome c-like domain"/>
    <property type="match status" value="1"/>
</dbReference>
<dbReference type="eggNOG" id="COG2010">
    <property type="taxonomic scope" value="Bacteria"/>
</dbReference>
<evidence type="ECO:0000256" key="2">
    <source>
        <dbReference type="ARBA" id="ARBA00022723"/>
    </source>
</evidence>
<feature type="compositionally biased region" description="Low complexity" evidence="5">
    <location>
        <begin position="106"/>
        <end position="145"/>
    </location>
</feature>
<evidence type="ECO:0000256" key="5">
    <source>
        <dbReference type="SAM" id="MobiDB-lite"/>
    </source>
</evidence>
<feature type="compositionally biased region" description="Low complexity" evidence="5">
    <location>
        <begin position="176"/>
        <end position="188"/>
    </location>
</feature>
<dbReference type="GO" id="GO:0009055">
    <property type="term" value="F:electron transfer activity"/>
    <property type="evidence" value="ECO:0007669"/>
    <property type="project" value="InterPro"/>
</dbReference>
<dbReference type="SUPFAM" id="SSF46626">
    <property type="entry name" value="Cytochrome c"/>
    <property type="match status" value="1"/>
</dbReference>
<dbReference type="PROSITE" id="PS51007">
    <property type="entry name" value="CYTC"/>
    <property type="match status" value="1"/>
</dbReference>
<dbReference type="Proteomes" id="UP000008635">
    <property type="component" value="Chromosome"/>
</dbReference>
<dbReference type="GO" id="GO:0046872">
    <property type="term" value="F:metal ion binding"/>
    <property type="evidence" value="ECO:0007669"/>
    <property type="project" value="UniProtKB-KW"/>
</dbReference>
<keyword evidence="1 4" id="KW-0349">Heme</keyword>
<dbReference type="STRING" id="709986.Deima_1555"/>
<keyword evidence="3 4" id="KW-0408">Iron</keyword>
<dbReference type="AlphaFoldDB" id="E8U815"/>